<sequence>SRPTGFALYSSYNEIIPEKNESSEYILVETKKLESFIGSFPCKMCFSERSKVITKCIKGFAVTLNVKCDDCDYETSFCTSQSTNTNDTPRGSYDVNRRVVKAIASIGKGHRALDMFCMSLNMSPMNYRTFQKHISSLHASSKTEMEHVLELARFEVKKCYGTLDADNEVFDITVSYDGSWQKRGFTSKYGIGCCIEILTGLVIDFEVISKFCNICEVAKRKISNPEHFQTWYNNHKGVCNQNYVGSSPGMEVEAAERLWRRSESIGFRYTTMLSDGDAKTIAHLNDCNIYGDKQIEKVECLNHVAKRLGTGLRKLVKDRSKSKNPVGGRSRGHLSEPVIQKLTRYYHNGIHKNLGNVTKMKEAIYATLFHCKSTDESPHHKLCPLGKESWCFYQRAIADGRSPEPHALKIKTPLSPNVVKEMLPLYERLSTETLLTRCLAGRTQNANEALHNVIWSKCPKTVYTSKTKLELGIFEAISIYNTGYMKTCSSYQEAAGISPGRHSYRIAKRFDKSRLRLSKRRKELQIGEYRRRLKVAQIAEEERLRATEGLVYGAGEF</sequence>
<feature type="domain" description="Mutator-like transposase" evidence="1">
    <location>
        <begin position="30"/>
        <end position="391"/>
    </location>
</feature>
<dbReference type="PANTHER" id="PTHR33309">
    <property type="entry name" value="KERATIN, ULTRA HIGH-SULFUR MATRIX PROTEIN-LIKE"/>
    <property type="match status" value="1"/>
</dbReference>
<evidence type="ECO:0000313" key="2">
    <source>
        <dbReference type="EMBL" id="JAS87335.1"/>
    </source>
</evidence>
<gene>
    <name evidence="2" type="ORF">g.10758</name>
</gene>
<feature type="non-terminal residue" evidence="2">
    <location>
        <position position="1"/>
    </location>
</feature>
<organism evidence="2">
    <name type="scientific">Homalodisca liturata</name>
    <dbReference type="NCBI Taxonomy" id="320908"/>
    <lineage>
        <taxon>Eukaryota</taxon>
        <taxon>Metazoa</taxon>
        <taxon>Ecdysozoa</taxon>
        <taxon>Arthropoda</taxon>
        <taxon>Hexapoda</taxon>
        <taxon>Insecta</taxon>
        <taxon>Pterygota</taxon>
        <taxon>Neoptera</taxon>
        <taxon>Paraneoptera</taxon>
        <taxon>Hemiptera</taxon>
        <taxon>Auchenorrhyncha</taxon>
        <taxon>Membracoidea</taxon>
        <taxon>Cicadellidae</taxon>
        <taxon>Cicadellinae</taxon>
        <taxon>Proconiini</taxon>
        <taxon>Homalodisca</taxon>
    </lineage>
</organism>
<dbReference type="AlphaFoldDB" id="A0A1B6IKA6"/>
<dbReference type="Pfam" id="PF20700">
    <property type="entry name" value="Mutator"/>
    <property type="match status" value="1"/>
</dbReference>
<dbReference type="PANTHER" id="PTHR33309:SF3">
    <property type="entry name" value="CCHC-TYPE DOMAIN-CONTAINING PROTEIN"/>
    <property type="match status" value="1"/>
</dbReference>
<dbReference type="InterPro" id="IPR049012">
    <property type="entry name" value="Mutator_transp_dom"/>
</dbReference>
<accession>A0A1B6IKA6</accession>
<protein>
    <recommendedName>
        <fullName evidence="1">Mutator-like transposase domain-containing protein</fullName>
    </recommendedName>
</protein>
<name>A0A1B6IKA6_9HEMI</name>
<reference evidence="2" key="1">
    <citation type="submission" date="2015-11" db="EMBL/GenBank/DDBJ databases">
        <title>De novo transcriptome assembly of four potential Pierce s Disease insect vectors from Arizona vineyards.</title>
        <authorList>
            <person name="Tassone E.E."/>
        </authorList>
    </citation>
    <scope>NUCLEOTIDE SEQUENCE</scope>
</reference>
<evidence type="ECO:0000259" key="1">
    <source>
        <dbReference type="Pfam" id="PF20700"/>
    </source>
</evidence>
<proteinExistence type="predicted"/>
<dbReference type="EMBL" id="GECU01020371">
    <property type="protein sequence ID" value="JAS87335.1"/>
    <property type="molecule type" value="Transcribed_RNA"/>
</dbReference>